<organism evidence="15 16">
    <name type="scientific">Lithospermum erythrorhizon</name>
    <name type="common">Purple gromwell</name>
    <name type="synonym">Lithospermum officinale var. erythrorhizon</name>
    <dbReference type="NCBI Taxonomy" id="34254"/>
    <lineage>
        <taxon>Eukaryota</taxon>
        <taxon>Viridiplantae</taxon>
        <taxon>Streptophyta</taxon>
        <taxon>Embryophyta</taxon>
        <taxon>Tracheophyta</taxon>
        <taxon>Spermatophyta</taxon>
        <taxon>Magnoliopsida</taxon>
        <taxon>eudicotyledons</taxon>
        <taxon>Gunneridae</taxon>
        <taxon>Pentapetalae</taxon>
        <taxon>asterids</taxon>
        <taxon>lamiids</taxon>
        <taxon>Boraginales</taxon>
        <taxon>Boraginaceae</taxon>
        <taxon>Boraginoideae</taxon>
        <taxon>Lithospermeae</taxon>
        <taxon>Lithospermum</taxon>
    </lineage>
</organism>
<feature type="domain" description="Histone deacetylase" evidence="14">
    <location>
        <begin position="2"/>
        <end position="275"/>
    </location>
</feature>
<comment type="caution">
    <text evidence="15">The sequence shown here is derived from an EMBL/GenBank/DDBJ whole genome shotgun (WGS) entry which is preliminary data.</text>
</comment>
<comment type="similarity">
    <text evidence="3">Belongs to the histone deacetylase family. HD type 2 subfamily.</text>
</comment>
<dbReference type="InterPro" id="IPR023696">
    <property type="entry name" value="Ureohydrolase_dom_sf"/>
</dbReference>
<dbReference type="GO" id="GO:0046872">
    <property type="term" value="F:metal ion binding"/>
    <property type="evidence" value="ECO:0007669"/>
    <property type="project" value="UniProtKB-KW"/>
</dbReference>
<dbReference type="Proteomes" id="UP001454036">
    <property type="component" value="Unassembled WGS sequence"/>
</dbReference>
<proteinExistence type="inferred from homology"/>
<evidence type="ECO:0000256" key="2">
    <source>
        <dbReference type="ARBA" id="ARBA00004123"/>
    </source>
</evidence>
<evidence type="ECO:0000256" key="11">
    <source>
        <dbReference type="ARBA" id="ARBA00023163"/>
    </source>
</evidence>
<evidence type="ECO:0000256" key="8">
    <source>
        <dbReference type="ARBA" id="ARBA00022833"/>
    </source>
</evidence>
<dbReference type="Gene3D" id="3.40.800.20">
    <property type="entry name" value="Histone deacetylase domain"/>
    <property type="match status" value="1"/>
</dbReference>
<dbReference type="GO" id="GO:0000118">
    <property type="term" value="C:histone deacetylase complex"/>
    <property type="evidence" value="ECO:0007669"/>
    <property type="project" value="TreeGrafter"/>
</dbReference>
<evidence type="ECO:0000256" key="9">
    <source>
        <dbReference type="ARBA" id="ARBA00022853"/>
    </source>
</evidence>
<dbReference type="EC" id="3.5.1.98" evidence="4"/>
<dbReference type="GO" id="GO:0005737">
    <property type="term" value="C:cytoplasm"/>
    <property type="evidence" value="ECO:0007669"/>
    <property type="project" value="UniProtKB-ARBA"/>
</dbReference>
<dbReference type="PRINTS" id="PR01270">
    <property type="entry name" value="HDASUPER"/>
</dbReference>
<sequence length="590" mass="65569">MSAEEAEDKHAALVHSKKHIELVKGISSKKFDSRRNSIAMKFNSIYFNKGSTEAAYLAAGSVIEVAERVAEGDLDSAFAVVRPPGHHAEVDQPMGFCLFNNVAIATNFILNERADLGIKKILIVDWDVHHGNGTQKMFYKDPRVLFFSVHRHEYGSFYPAGDDGSYIMVGEGPGAGYNINVPWQNGRCGDADYLAVWEHVLIPVAKEFNPDLIFVSAGFDAAINDPLGGCRVTPDGYAVMLKQLMEFANGKIVMALEGGYNLDSLANSALSCVQVLLNEGPVIICSEAYPFESSWRVIQTVREIFSAFWPSLAEKLPENLTRRKTPQIQILSSDSEDEHESALQVVSEDLEKVLQPLSSLTLKDDVHKIMVPPSWRDELSRIDIWYAAYGSNMSKDRFLCYVQGGQAEGMRIPYAGSADKSPPKDILWMTFPHRLFFGRDFSATWGPGGVAFLHPESNIQEKSYLCLYRITLEQFNDVCLQENAMDIDTSSPLFDLTSLQSIESKKQVSVETGIKRWYDNVVYLGKEKDVPILTMTCSLSDVDGYKSGKLPIYAPCKGYADTLVRGLVQGGKLSEEEAVSYIQEATIKPL</sequence>
<name>A0AAV3PHK6_LITER</name>
<keyword evidence="7" id="KW-0378">Hydrolase</keyword>
<dbReference type="InterPro" id="IPR023801">
    <property type="entry name" value="His_deacetylse_dom"/>
</dbReference>
<gene>
    <name evidence="15" type="ORF">LIER_08656</name>
</gene>
<reference evidence="15 16" key="1">
    <citation type="submission" date="2024-01" db="EMBL/GenBank/DDBJ databases">
        <title>The complete chloroplast genome sequence of Lithospermum erythrorhizon: insights into the phylogenetic relationship among Boraginaceae species and the maternal lineages of purple gromwells.</title>
        <authorList>
            <person name="Okada T."/>
            <person name="Watanabe K."/>
        </authorList>
    </citation>
    <scope>NUCLEOTIDE SEQUENCE [LARGE SCALE GENOMIC DNA]</scope>
</reference>
<dbReference type="Gene3D" id="3.10.490.10">
    <property type="entry name" value="Gamma-glutamyl cyclotransferase-like"/>
    <property type="match status" value="1"/>
</dbReference>
<dbReference type="SUPFAM" id="SSF52768">
    <property type="entry name" value="Arginase/deacetylase"/>
    <property type="match status" value="1"/>
</dbReference>
<dbReference type="EMBL" id="BAABME010001416">
    <property type="protein sequence ID" value="GAA0149502.1"/>
    <property type="molecule type" value="Genomic_DNA"/>
</dbReference>
<dbReference type="AlphaFoldDB" id="A0AAV3PHK6"/>
<comment type="subcellular location">
    <subcellularLocation>
        <location evidence="2">Nucleus</location>
    </subcellularLocation>
</comment>
<dbReference type="FunFam" id="3.40.800.20:FF:000014">
    <property type="entry name" value="Histone deacetylase 15"/>
    <property type="match status" value="1"/>
</dbReference>
<comment type="catalytic activity">
    <reaction evidence="13">
        <text>N(6)-acetyl-L-lysyl-[histone] + H2O = L-lysyl-[histone] + acetate</text>
        <dbReference type="Rhea" id="RHEA:58196"/>
        <dbReference type="Rhea" id="RHEA-COMP:9845"/>
        <dbReference type="Rhea" id="RHEA-COMP:11338"/>
        <dbReference type="ChEBI" id="CHEBI:15377"/>
        <dbReference type="ChEBI" id="CHEBI:29969"/>
        <dbReference type="ChEBI" id="CHEBI:30089"/>
        <dbReference type="ChEBI" id="CHEBI:61930"/>
        <dbReference type="EC" id="3.5.1.98"/>
    </reaction>
    <physiologicalReaction direction="left-to-right" evidence="13">
        <dbReference type="Rhea" id="RHEA:58197"/>
    </physiologicalReaction>
</comment>
<evidence type="ECO:0000256" key="5">
    <source>
        <dbReference type="ARBA" id="ARBA00022491"/>
    </source>
</evidence>
<evidence type="ECO:0000313" key="15">
    <source>
        <dbReference type="EMBL" id="GAA0149502.1"/>
    </source>
</evidence>
<keyword evidence="10" id="KW-0805">Transcription regulation</keyword>
<dbReference type="Pfam" id="PF00850">
    <property type="entry name" value="Hist_deacetyl"/>
    <property type="match status" value="1"/>
</dbReference>
<keyword evidence="12" id="KW-0539">Nucleus</keyword>
<dbReference type="PANTHER" id="PTHR10625:SF25">
    <property type="entry name" value="HISTONE DEACETYLASE 18-RELATED"/>
    <property type="match status" value="1"/>
</dbReference>
<evidence type="ECO:0000256" key="7">
    <source>
        <dbReference type="ARBA" id="ARBA00022801"/>
    </source>
</evidence>
<dbReference type="GO" id="GO:0040029">
    <property type="term" value="P:epigenetic regulation of gene expression"/>
    <property type="evidence" value="ECO:0007669"/>
    <property type="project" value="TreeGrafter"/>
</dbReference>
<dbReference type="PANTHER" id="PTHR10625">
    <property type="entry name" value="HISTONE DEACETYLASE HDAC1-RELATED"/>
    <property type="match status" value="1"/>
</dbReference>
<evidence type="ECO:0000256" key="10">
    <source>
        <dbReference type="ARBA" id="ARBA00023015"/>
    </source>
</evidence>
<evidence type="ECO:0000313" key="16">
    <source>
        <dbReference type="Proteomes" id="UP001454036"/>
    </source>
</evidence>
<evidence type="ECO:0000256" key="6">
    <source>
        <dbReference type="ARBA" id="ARBA00022723"/>
    </source>
</evidence>
<evidence type="ECO:0000256" key="12">
    <source>
        <dbReference type="ARBA" id="ARBA00023242"/>
    </source>
</evidence>
<keyword evidence="16" id="KW-1185">Reference proteome</keyword>
<dbReference type="GO" id="GO:0141221">
    <property type="term" value="F:histone deacetylase activity, hydrolytic mechanism"/>
    <property type="evidence" value="ECO:0007669"/>
    <property type="project" value="UniProtKB-EC"/>
</dbReference>
<evidence type="ECO:0000256" key="1">
    <source>
        <dbReference type="ARBA" id="ARBA00001947"/>
    </source>
</evidence>
<keyword evidence="5" id="KW-0678">Repressor</keyword>
<dbReference type="InterPro" id="IPR037138">
    <property type="entry name" value="His_deacetylse_dom_sf"/>
</dbReference>
<keyword evidence="11" id="KW-0804">Transcription</keyword>
<comment type="cofactor">
    <cofactor evidence="1">
        <name>Zn(2+)</name>
        <dbReference type="ChEBI" id="CHEBI:29105"/>
    </cofactor>
</comment>
<keyword evidence="9" id="KW-0156">Chromatin regulator</keyword>
<evidence type="ECO:0000256" key="13">
    <source>
        <dbReference type="ARBA" id="ARBA00049416"/>
    </source>
</evidence>
<protein>
    <recommendedName>
        <fullName evidence="4">histone deacetylase</fullName>
        <ecNumber evidence="4">3.5.1.98</ecNumber>
    </recommendedName>
</protein>
<dbReference type="GO" id="GO:0050793">
    <property type="term" value="P:regulation of developmental process"/>
    <property type="evidence" value="ECO:0007669"/>
    <property type="project" value="UniProtKB-ARBA"/>
</dbReference>
<evidence type="ECO:0000256" key="4">
    <source>
        <dbReference type="ARBA" id="ARBA00012111"/>
    </source>
</evidence>
<evidence type="ECO:0000259" key="14">
    <source>
        <dbReference type="Pfam" id="PF00850"/>
    </source>
</evidence>
<evidence type="ECO:0000256" key="3">
    <source>
        <dbReference type="ARBA" id="ARBA00007738"/>
    </source>
</evidence>
<keyword evidence="8" id="KW-0862">Zinc</keyword>
<keyword evidence="6" id="KW-0479">Metal-binding</keyword>
<dbReference type="InterPro" id="IPR000286">
    <property type="entry name" value="HDACs"/>
</dbReference>
<accession>A0AAV3PHK6</accession>